<dbReference type="AlphaFoldDB" id="J3N6V0"/>
<reference evidence="2" key="2">
    <citation type="submission" date="2013-04" db="UniProtKB">
        <authorList>
            <consortium name="EnsemblPlants"/>
        </authorList>
    </citation>
    <scope>IDENTIFICATION</scope>
</reference>
<name>J3N6V0_ORYBR</name>
<evidence type="ECO:0000256" key="1">
    <source>
        <dbReference type="SAM" id="MobiDB-lite"/>
    </source>
</evidence>
<reference evidence="2" key="1">
    <citation type="journal article" date="2013" name="Nat. Commun.">
        <title>Whole-genome sequencing of Oryza brachyantha reveals mechanisms underlying Oryza genome evolution.</title>
        <authorList>
            <person name="Chen J."/>
            <person name="Huang Q."/>
            <person name="Gao D."/>
            <person name="Wang J."/>
            <person name="Lang Y."/>
            <person name="Liu T."/>
            <person name="Li B."/>
            <person name="Bai Z."/>
            <person name="Luis Goicoechea J."/>
            <person name="Liang C."/>
            <person name="Chen C."/>
            <person name="Zhang W."/>
            <person name="Sun S."/>
            <person name="Liao Y."/>
            <person name="Zhang X."/>
            <person name="Yang L."/>
            <person name="Song C."/>
            <person name="Wang M."/>
            <person name="Shi J."/>
            <person name="Liu G."/>
            <person name="Liu J."/>
            <person name="Zhou H."/>
            <person name="Zhou W."/>
            <person name="Yu Q."/>
            <person name="An N."/>
            <person name="Chen Y."/>
            <person name="Cai Q."/>
            <person name="Wang B."/>
            <person name="Liu B."/>
            <person name="Min J."/>
            <person name="Huang Y."/>
            <person name="Wu H."/>
            <person name="Li Z."/>
            <person name="Zhang Y."/>
            <person name="Yin Y."/>
            <person name="Song W."/>
            <person name="Jiang J."/>
            <person name="Jackson S.A."/>
            <person name="Wing R.A."/>
            <person name="Wang J."/>
            <person name="Chen M."/>
        </authorList>
    </citation>
    <scope>NUCLEOTIDE SEQUENCE [LARGE SCALE GENOMIC DNA]</scope>
    <source>
        <strain evidence="2">cv. IRGC 101232</strain>
    </source>
</reference>
<feature type="region of interest" description="Disordered" evidence="1">
    <location>
        <begin position="1"/>
        <end position="36"/>
    </location>
</feature>
<dbReference type="EnsemblPlants" id="OB11G15360.1">
    <property type="protein sequence ID" value="OB11G15360.1"/>
    <property type="gene ID" value="OB11G15360"/>
</dbReference>
<proteinExistence type="predicted"/>
<organism evidence="2">
    <name type="scientific">Oryza brachyantha</name>
    <name type="common">malo sina</name>
    <dbReference type="NCBI Taxonomy" id="4533"/>
    <lineage>
        <taxon>Eukaryota</taxon>
        <taxon>Viridiplantae</taxon>
        <taxon>Streptophyta</taxon>
        <taxon>Embryophyta</taxon>
        <taxon>Tracheophyta</taxon>
        <taxon>Spermatophyta</taxon>
        <taxon>Magnoliopsida</taxon>
        <taxon>Liliopsida</taxon>
        <taxon>Poales</taxon>
        <taxon>Poaceae</taxon>
        <taxon>BOP clade</taxon>
        <taxon>Oryzoideae</taxon>
        <taxon>Oryzeae</taxon>
        <taxon>Oryzinae</taxon>
        <taxon>Oryza</taxon>
    </lineage>
</organism>
<feature type="compositionally biased region" description="Polar residues" evidence="1">
    <location>
        <begin position="17"/>
        <end position="31"/>
    </location>
</feature>
<evidence type="ECO:0000313" key="2">
    <source>
        <dbReference type="EnsemblPlants" id="OB11G15360.1"/>
    </source>
</evidence>
<keyword evidence="3" id="KW-1185">Reference proteome</keyword>
<dbReference type="HOGENOM" id="CLU_2546229_0_0_1"/>
<protein>
    <submittedName>
        <fullName evidence="2">Uncharacterized protein</fullName>
    </submittedName>
</protein>
<evidence type="ECO:0000313" key="3">
    <source>
        <dbReference type="Proteomes" id="UP000006038"/>
    </source>
</evidence>
<dbReference type="Proteomes" id="UP000006038">
    <property type="component" value="Chromosome 11"/>
</dbReference>
<sequence>MVVGPGNVYARGDQPEKSSGTRGALNGRSTNPGGGGAPWINHCTLVVLADTDTFSGVLLVGGGEEDDADVLDVAAIVVRRGGR</sequence>
<dbReference type="Gramene" id="OB11G15360.1">
    <property type="protein sequence ID" value="OB11G15360.1"/>
    <property type="gene ID" value="OB11G15360"/>
</dbReference>
<accession>J3N6V0</accession>